<keyword evidence="8" id="KW-1185">Reference proteome</keyword>
<sequence>MEEDFKNRINYLKNSKLIIEALFEILNYFELNHSSFTGFVFRDEIDSKGLLLTAEGDEQNGFTIHIPQNILDFDLALVSNLLMHEVIHLYQRSGQNQIKEREEREWQAYTEMIYHTMFPNVPNLTNFYKKQFGEKAISYYNKMSLPLKSKYLIKKTNLEELLQEIYNKEDKMKEETTETITWQDFEKVDIRVGTIISVEDFPKARNPSYILEIDFGELGVKKSSAQITSLYTKEQLIDKQIIAVVNFPKKQIATLMSECLVMGVYGNQKDVILLHPERKVENGSKIG</sequence>
<dbReference type="Pfam" id="PF01588">
    <property type="entry name" value="tRNA_bind"/>
    <property type="match status" value="1"/>
</dbReference>
<evidence type="ECO:0000256" key="1">
    <source>
        <dbReference type="ARBA" id="ARBA00022555"/>
    </source>
</evidence>
<dbReference type="STRING" id="1434701.SAMN05443634_10246"/>
<dbReference type="Gene3D" id="2.40.50.140">
    <property type="entry name" value="Nucleic acid-binding proteins"/>
    <property type="match status" value="1"/>
</dbReference>
<dbReference type="InterPro" id="IPR008231">
    <property type="entry name" value="CsaA"/>
</dbReference>
<dbReference type="Proteomes" id="UP000650994">
    <property type="component" value="Unassembled WGS sequence"/>
</dbReference>
<dbReference type="GO" id="GO:0000049">
    <property type="term" value="F:tRNA binding"/>
    <property type="evidence" value="ECO:0007669"/>
    <property type="project" value="UniProtKB-UniRule"/>
</dbReference>
<reference evidence="7" key="3">
    <citation type="submission" date="2016-11" db="EMBL/GenBank/DDBJ databases">
        <authorList>
            <person name="Varghese N."/>
            <person name="Submissions S."/>
        </authorList>
    </citation>
    <scope>NUCLEOTIDE SEQUENCE [LARGE SCALE GENOMIC DNA]</scope>
    <source>
        <strain evidence="7">DSM 27989</strain>
    </source>
</reference>
<dbReference type="NCBIfam" id="NF007495">
    <property type="entry name" value="PRK10089.1-4"/>
    <property type="match status" value="1"/>
</dbReference>
<dbReference type="InterPro" id="IPR012340">
    <property type="entry name" value="NA-bd_OB-fold"/>
</dbReference>
<feature type="domain" description="TRNA-binding" evidence="4">
    <location>
        <begin position="184"/>
        <end position="287"/>
    </location>
</feature>
<dbReference type="SUPFAM" id="SSF50249">
    <property type="entry name" value="Nucleic acid-binding proteins"/>
    <property type="match status" value="1"/>
</dbReference>
<keyword evidence="2 3" id="KW-0694">RNA-binding</keyword>
<dbReference type="FunFam" id="2.40.50.140:FF:000165">
    <property type="entry name" value="Chaperone CsaA"/>
    <property type="match status" value="1"/>
</dbReference>
<reference evidence="5" key="1">
    <citation type="journal article" date="2014" name="Int. J. Syst. Evol. Microbiol.">
        <title>Complete genome of a new Firmicutes species belonging to the dominant human colonic microbiota ('Ruminococcus bicirculans') reveals two chromosomes and a selective capacity to utilize plant glucans.</title>
        <authorList>
            <consortium name="NISC Comparative Sequencing Program"/>
            <person name="Wegmann U."/>
            <person name="Louis P."/>
            <person name="Goesmann A."/>
            <person name="Henrissat B."/>
            <person name="Duncan S.H."/>
            <person name="Flint H.J."/>
        </authorList>
    </citation>
    <scope>NUCLEOTIDE SEQUENCE</scope>
    <source>
        <strain evidence="5">CGMCC 1.12707</strain>
    </source>
</reference>
<accession>A0A1M6TQH0</accession>
<name>A0A1M6TQH0_9FLAO</name>
<dbReference type="CDD" id="cd02798">
    <property type="entry name" value="tRNA_bind_CsaA"/>
    <property type="match status" value="1"/>
</dbReference>
<evidence type="ECO:0000313" key="8">
    <source>
        <dbReference type="Proteomes" id="UP000650994"/>
    </source>
</evidence>
<keyword evidence="1 3" id="KW-0820">tRNA-binding</keyword>
<dbReference type="InterPro" id="IPR051270">
    <property type="entry name" value="Tyrosine-tRNA_ligase_regulator"/>
</dbReference>
<keyword evidence="6" id="KW-0436">Ligase</keyword>
<proteinExistence type="predicted"/>
<dbReference type="NCBIfam" id="NF007494">
    <property type="entry name" value="PRK10089.1-3"/>
    <property type="match status" value="1"/>
</dbReference>
<reference evidence="8" key="4">
    <citation type="journal article" date="2019" name="Int. J. Syst. Evol. Microbiol.">
        <title>The Global Catalogue of Microorganisms (GCM) 10K type strain sequencing project: providing services to taxonomists for standard genome sequencing and annotation.</title>
        <authorList>
            <consortium name="The Broad Institute Genomics Platform"/>
            <consortium name="The Broad Institute Genome Sequencing Center for Infectious Disease"/>
            <person name="Wu L."/>
            <person name="Ma J."/>
        </authorList>
    </citation>
    <scope>NUCLEOTIDE SEQUENCE [LARGE SCALE GENOMIC DNA]</scope>
    <source>
        <strain evidence="8">CGMCC 1.12707</strain>
    </source>
</reference>
<evidence type="ECO:0000256" key="3">
    <source>
        <dbReference type="PROSITE-ProRule" id="PRU00209"/>
    </source>
</evidence>
<dbReference type="AlphaFoldDB" id="A0A1M6TQH0"/>
<dbReference type="PROSITE" id="PS50886">
    <property type="entry name" value="TRBD"/>
    <property type="match status" value="1"/>
</dbReference>
<dbReference type="PANTHER" id="PTHR11586">
    <property type="entry name" value="TRNA-AMINOACYLATION COFACTOR ARC1 FAMILY MEMBER"/>
    <property type="match status" value="1"/>
</dbReference>
<dbReference type="Proteomes" id="UP000184120">
    <property type="component" value="Unassembled WGS sequence"/>
</dbReference>
<dbReference type="GO" id="GO:0004812">
    <property type="term" value="F:aminoacyl-tRNA ligase activity"/>
    <property type="evidence" value="ECO:0007669"/>
    <property type="project" value="UniProtKB-KW"/>
</dbReference>
<organism evidence="6 7">
    <name type="scientific">Chishuiella changwenlii</name>
    <dbReference type="NCBI Taxonomy" id="1434701"/>
    <lineage>
        <taxon>Bacteria</taxon>
        <taxon>Pseudomonadati</taxon>
        <taxon>Bacteroidota</taxon>
        <taxon>Flavobacteriia</taxon>
        <taxon>Flavobacteriales</taxon>
        <taxon>Weeksellaceae</taxon>
        <taxon>Chishuiella</taxon>
    </lineage>
</organism>
<evidence type="ECO:0000259" key="4">
    <source>
        <dbReference type="PROSITE" id="PS50886"/>
    </source>
</evidence>
<dbReference type="InterPro" id="IPR002547">
    <property type="entry name" value="tRNA-bd_dom"/>
</dbReference>
<dbReference type="EMBL" id="FRBH01000002">
    <property type="protein sequence ID" value="SHK59160.1"/>
    <property type="molecule type" value="Genomic_DNA"/>
</dbReference>
<dbReference type="PANTHER" id="PTHR11586:SF37">
    <property type="entry name" value="TRNA-BINDING DOMAIN-CONTAINING PROTEIN"/>
    <property type="match status" value="1"/>
</dbReference>
<gene>
    <name evidence="5" type="ORF">GCM10010984_21630</name>
    <name evidence="6" type="ORF">SAMN05443634_10246</name>
</gene>
<keyword evidence="6" id="KW-0030">Aminoacyl-tRNA synthetase</keyword>
<evidence type="ECO:0000256" key="2">
    <source>
        <dbReference type="ARBA" id="ARBA00022884"/>
    </source>
</evidence>
<dbReference type="NCBIfam" id="TIGR02222">
    <property type="entry name" value="chap_CsaA"/>
    <property type="match status" value="1"/>
</dbReference>
<evidence type="ECO:0000313" key="7">
    <source>
        <dbReference type="Proteomes" id="UP000184120"/>
    </source>
</evidence>
<dbReference type="EMBL" id="BMFL01000014">
    <property type="protein sequence ID" value="GGF03980.1"/>
    <property type="molecule type" value="Genomic_DNA"/>
</dbReference>
<protein>
    <submittedName>
        <fullName evidence="6">Methionyl-tRNA synthetase C-terminal region/beta chain</fullName>
    </submittedName>
</protein>
<reference evidence="6" key="2">
    <citation type="submission" date="2016-11" db="EMBL/GenBank/DDBJ databases">
        <authorList>
            <person name="Jaros S."/>
            <person name="Januszkiewicz K."/>
            <person name="Wedrychowicz H."/>
        </authorList>
    </citation>
    <scope>NUCLEOTIDE SEQUENCE [LARGE SCALE GENOMIC DNA]</scope>
    <source>
        <strain evidence="6">DSM 27989</strain>
    </source>
</reference>
<evidence type="ECO:0000313" key="5">
    <source>
        <dbReference type="EMBL" id="GGF03980.1"/>
    </source>
</evidence>
<evidence type="ECO:0000313" key="6">
    <source>
        <dbReference type="EMBL" id="SHK59160.1"/>
    </source>
</evidence>
<reference evidence="5" key="5">
    <citation type="submission" date="2024-05" db="EMBL/GenBank/DDBJ databases">
        <authorList>
            <person name="Sun Q."/>
            <person name="Zhou Y."/>
        </authorList>
    </citation>
    <scope>NUCLEOTIDE SEQUENCE</scope>
    <source>
        <strain evidence="5">CGMCC 1.12707</strain>
    </source>
</reference>